<dbReference type="PANTHER" id="PTHR28629:SF4">
    <property type="entry name" value="TRIOKINASE_FMN CYCLASE"/>
    <property type="match status" value="1"/>
</dbReference>
<dbReference type="InterPro" id="IPR036117">
    <property type="entry name" value="DhaL_dom_sf"/>
</dbReference>
<dbReference type="Gene3D" id="1.25.40.340">
    <property type="match status" value="1"/>
</dbReference>
<gene>
    <name evidence="4" type="ORF">UFOPK3773_02443</name>
</gene>
<keyword evidence="1" id="KW-0808">Transferase</keyword>
<organism evidence="4">
    <name type="scientific">freshwater metagenome</name>
    <dbReference type="NCBI Taxonomy" id="449393"/>
    <lineage>
        <taxon>unclassified sequences</taxon>
        <taxon>metagenomes</taxon>
        <taxon>ecological metagenomes</taxon>
    </lineage>
</organism>
<feature type="domain" description="DhaL" evidence="3">
    <location>
        <begin position="4"/>
        <end position="200"/>
    </location>
</feature>
<dbReference type="SMART" id="SM01120">
    <property type="entry name" value="Dak2"/>
    <property type="match status" value="1"/>
</dbReference>
<evidence type="ECO:0000259" key="3">
    <source>
        <dbReference type="PROSITE" id="PS51480"/>
    </source>
</evidence>
<dbReference type="PANTHER" id="PTHR28629">
    <property type="entry name" value="TRIOKINASE/FMN CYCLASE"/>
    <property type="match status" value="1"/>
</dbReference>
<protein>
    <submittedName>
        <fullName evidence="4">Unannotated protein</fullName>
    </submittedName>
</protein>
<dbReference type="AlphaFoldDB" id="A0A6J7LDT7"/>
<proteinExistence type="predicted"/>
<dbReference type="EMBL" id="CAFBNF010000423">
    <property type="protein sequence ID" value="CAB4965835.1"/>
    <property type="molecule type" value="Genomic_DNA"/>
</dbReference>
<accession>A0A6J7LDT7</accession>
<evidence type="ECO:0000256" key="2">
    <source>
        <dbReference type="ARBA" id="ARBA00022777"/>
    </source>
</evidence>
<dbReference type="GO" id="GO:0005829">
    <property type="term" value="C:cytosol"/>
    <property type="evidence" value="ECO:0007669"/>
    <property type="project" value="TreeGrafter"/>
</dbReference>
<keyword evidence="2" id="KW-0418">Kinase</keyword>
<dbReference type="GO" id="GO:0019563">
    <property type="term" value="P:glycerol catabolic process"/>
    <property type="evidence" value="ECO:0007669"/>
    <property type="project" value="TreeGrafter"/>
</dbReference>
<reference evidence="4" key="1">
    <citation type="submission" date="2020-05" db="EMBL/GenBank/DDBJ databases">
        <authorList>
            <person name="Chiriac C."/>
            <person name="Salcher M."/>
            <person name="Ghai R."/>
            <person name="Kavagutti S V."/>
        </authorList>
    </citation>
    <scope>NUCLEOTIDE SEQUENCE</scope>
</reference>
<sequence length="200" mass="19745">MNGSQLAAALDTACARLASTGDELRELDAEVGDGDLGITITKGAAAVRTRLAALAADATPNEVVLAAAEAFGEANPSTFASLVSSGLRAGAKATDLTEVSVTEVVALGQVVAATIMRRGKSAVGDKTIIDALVPSLDAAELSAHDGAAALEAAIAGAAAGIADTTGIAAKKGRAAWAGDRGMGIPDAGATAYLRFLESLR</sequence>
<evidence type="ECO:0000256" key="1">
    <source>
        <dbReference type="ARBA" id="ARBA00022679"/>
    </source>
</evidence>
<dbReference type="PROSITE" id="PS51480">
    <property type="entry name" value="DHAL"/>
    <property type="match status" value="1"/>
</dbReference>
<evidence type="ECO:0000313" key="4">
    <source>
        <dbReference type="EMBL" id="CAB4965835.1"/>
    </source>
</evidence>
<dbReference type="InterPro" id="IPR004007">
    <property type="entry name" value="DhaL_dom"/>
</dbReference>
<dbReference type="Pfam" id="PF02734">
    <property type="entry name" value="Dak2"/>
    <property type="match status" value="1"/>
</dbReference>
<dbReference type="GO" id="GO:0004371">
    <property type="term" value="F:glycerone kinase activity"/>
    <property type="evidence" value="ECO:0007669"/>
    <property type="project" value="InterPro"/>
</dbReference>
<name>A0A6J7LDT7_9ZZZZ</name>
<dbReference type="InterPro" id="IPR050861">
    <property type="entry name" value="Dihydroxyacetone_Kinase"/>
</dbReference>
<dbReference type="SUPFAM" id="SSF101473">
    <property type="entry name" value="DhaL-like"/>
    <property type="match status" value="1"/>
</dbReference>